<keyword evidence="2 3" id="KW-0560">Oxidoreductase</keyword>
<sequence length="190" mass="22386">MNDNHTETSQPEAAYVRASMDLWWEIQNFLFEEAELLDTRRFSEWLELLHPDIQYRMPLARNIRRDHIKTQEYTRPGEAAWFDEGYQTLSQRVAQINTGIHWAEEPASRISHLIGNVQVWAPAEAAGAPDEVKVRSRFLVYQNRLQTETSLFVGKRDDILRRHEGRWKIAERTLYLDQNVLLAKALTTFF</sequence>
<gene>
    <name evidence="3" type="ORF">H0A72_10875</name>
</gene>
<dbReference type="Proteomes" id="UP000559809">
    <property type="component" value="Unassembled WGS sequence"/>
</dbReference>
<dbReference type="EMBL" id="JACCEM010000005">
    <property type="protein sequence ID" value="NYT49810.1"/>
    <property type="molecule type" value="Genomic_DNA"/>
</dbReference>
<dbReference type="Pfam" id="PF00866">
    <property type="entry name" value="Ring_hydroxyl_B"/>
    <property type="match status" value="1"/>
</dbReference>
<keyword evidence="4" id="KW-1185">Reference proteome</keyword>
<dbReference type="CDD" id="cd00667">
    <property type="entry name" value="ring_hydroxylating_dioxygenases_beta"/>
    <property type="match status" value="1"/>
</dbReference>
<dbReference type="NCBIfam" id="NF007479">
    <property type="entry name" value="PRK10069.1"/>
    <property type="match status" value="1"/>
</dbReference>
<evidence type="ECO:0000313" key="3">
    <source>
        <dbReference type="EMBL" id="NYT49810.1"/>
    </source>
</evidence>
<dbReference type="InterPro" id="IPR000391">
    <property type="entry name" value="Rng_hydr_dOase-bsu"/>
</dbReference>
<proteinExistence type="inferred from homology"/>
<comment type="caution">
    <text evidence="3">The sequence shown here is derived from an EMBL/GenBank/DDBJ whole genome shotgun (WGS) entry which is preliminary data.</text>
</comment>
<dbReference type="EC" id="1.14.12.19" evidence="3"/>
<dbReference type="GO" id="GO:0008695">
    <property type="term" value="F:3-phenylpropionate dioxygenase activity"/>
    <property type="evidence" value="ECO:0007669"/>
    <property type="project" value="UniProtKB-EC"/>
</dbReference>
<dbReference type="AlphaFoldDB" id="A0A853G476"/>
<accession>A0A853G476</accession>
<reference evidence="3 4" key="1">
    <citation type="submission" date="2020-07" db="EMBL/GenBank/DDBJ databases">
        <title>Taxonomic revisions and descriptions of new bacterial species based on genomic comparisons in the high-G+C-content subgroup of the family Alcaligenaceae.</title>
        <authorList>
            <person name="Szabo A."/>
            <person name="Felfoldi T."/>
        </authorList>
    </citation>
    <scope>NUCLEOTIDE SEQUENCE [LARGE SCALE GENOMIC DNA]</scope>
    <source>
        <strain evidence="3 4">LMG 24012</strain>
    </source>
</reference>
<evidence type="ECO:0000313" key="4">
    <source>
        <dbReference type="Proteomes" id="UP000559809"/>
    </source>
</evidence>
<name>A0A853G476_9BURK</name>
<evidence type="ECO:0000256" key="2">
    <source>
        <dbReference type="ARBA" id="ARBA00023002"/>
    </source>
</evidence>
<keyword evidence="3" id="KW-0223">Dioxygenase</keyword>
<dbReference type="InterPro" id="IPR032710">
    <property type="entry name" value="NTF2-like_dom_sf"/>
</dbReference>
<protein>
    <submittedName>
        <fullName evidence="3">3-phenylpropionate/cinnamic acid dioxygenase subunit beta</fullName>
        <ecNumber evidence="3">1.14.12.19</ecNumber>
    </submittedName>
</protein>
<dbReference type="SUPFAM" id="SSF54427">
    <property type="entry name" value="NTF2-like"/>
    <property type="match status" value="1"/>
</dbReference>
<comment type="similarity">
    <text evidence="1">Belongs to the bacterial ring-hydroxylating dioxygenase beta subunit family.</text>
</comment>
<dbReference type="Gene3D" id="3.10.450.50">
    <property type="match status" value="1"/>
</dbReference>
<organism evidence="3 4">
    <name type="scientific">Parapusillimonas granuli</name>
    <dbReference type="NCBI Taxonomy" id="380911"/>
    <lineage>
        <taxon>Bacteria</taxon>
        <taxon>Pseudomonadati</taxon>
        <taxon>Pseudomonadota</taxon>
        <taxon>Betaproteobacteria</taxon>
        <taxon>Burkholderiales</taxon>
        <taxon>Alcaligenaceae</taxon>
        <taxon>Parapusillimonas</taxon>
    </lineage>
</organism>
<dbReference type="GO" id="GO:0019380">
    <property type="term" value="P:3-phenylpropionate catabolic process"/>
    <property type="evidence" value="ECO:0007669"/>
    <property type="project" value="TreeGrafter"/>
</dbReference>
<dbReference type="RefSeq" id="WP_180155132.1">
    <property type="nucleotide sequence ID" value="NZ_JACCEM010000005.1"/>
</dbReference>
<dbReference type="PANTHER" id="PTHR41534">
    <property type="entry name" value="BLR3401 PROTEIN"/>
    <property type="match status" value="1"/>
</dbReference>
<dbReference type="PANTHER" id="PTHR41534:SF2">
    <property type="entry name" value="3-PHENYLPROPIONATE_CINNAMIC ACID DIOXYGENASE SUBUNIT BETA"/>
    <property type="match status" value="1"/>
</dbReference>
<evidence type="ECO:0000256" key="1">
    <source>
        <dbReference type="ARBA" id="ARBA00009570"/>
    </source>
</evidence>